<accession>A0A853F004</accession>
<keyword evidence="1" id="KW-0472">Membrane</keyword>
<dbReference type="Pfam" id="PF09656">
    <property type="entry name" value="PGPGW"/>
    <property type="match status" value="1"/>
</dbReference>
<evidence type="ECO:0000313" key="3">
    <source>
        <dbReference type="Proteomes" id="UP000568751"/>
    </source>
</evidence>
<reference evidence="2 3" key="1">
    <citation type="submission" date="2020-05" db="EMBL/GenBank/DDBJ databases">
        <title>Horizontal transmission and recombination maintain forever young bacterial symbiont genomes.</title>
        <authorList>
            <person name="Russell S.L."/>
            <person name="Pepper-Tunick E."/>
            <person name="Svedberg J."/>
            <person name="Byrne A."/>
            <person name="Ruelas Castillo J."/>
            <person name="Vollmers C."/>
            <person name="Beinart R.A."/>
            <person name="Corbett-Detig R."/>
        </authorList>
    </citation>
    <scope>NUCLEOTIDE SEQUENCE [LARGE SCALE GENOMIC DNA]</scope>
    <source>
        <strain evidence="2">455</strain>
    </source>
</reference>
<proteinExistence type="predicted"/>
<keyword evidence="1" id="KW-1133">Transmembrane helix</keyword>
<sequence>MIDFVKNLLVEYEDIMVMIGVISAIIFIISLAIMPWILGKVPANYFTNCEKYKSNIIITTLKNIAGFVLLLAGIVMLVTPGQGIVSIILGLFLMEFPGKRTLELKLISNESTFKILNWLRSKAGKPPFER</sequence>
<organism evidence="2 3">
    <name type="scientific">Candidatus Thiodubiliella endoseptemdiera</name>
    <dbReference type="NCBI Taxonomy" id="2738886"/>
    <lineage>
        <taxon>Bacteria</taxon>
        <taxon>Pseudomonadati</taxon>
        <taxon>Pseudomonadota</taxon>
        <taxon>Gammaproteobacteria</taxon>
        <taxon>Candidatus Pseudothioglobaceae</taxon>
        <taxon>Candidatus Thiodubiliella</taxon>
    </lineage>
</organism>
<protein>
    <recommendedName>
        <fullName evidence="4">Transmembrane protein (PGPGW)</fullName>
    </recommendedName>
</protein>
<gene>
    <name evidence="2" type="ORF">H0A76_03225</name>
</gene>
<dbReference type="Proteomes" id="UP000568751">
    <property type="component" value="Unassembled WGS sequence"/>
</dbReference>
<evidence type="ECO:0000256" key="1">
    <source>
        <dbReference type="SAM" id="Phobius"/>
    </source>
</evidence>
<comment type="caution">
    <text evidence="2">The sequence shown here is derived from an EMBL/GenBank/DDBJ whole genome shotgun (WGS) entry which is preliminary data.</text>
</comment>
<evidence type="ECO:0008006" key="4">
    <source>
        <dbReference type="Google" id="ProtNLM"/>
    </source>
</evidence>
<dbReference type="AlphaFoldDB" id="A0A853F004"/>
<feature type="transmembrane region" description="Helical" evidence="1">
    <location>
        <begin position="64"/>
        <end position="93"/>
    </location>
</feature>
<dbReference type="InterPro" id="IPR019099">
    <property type="entry name" value="Uncharacterised_PGPGW_TM"/>
</dbReference>
<dbReference type="RefSeq" id="WP_369152419.1">
    <property type="nucleotide sequence ID" value="NZ_OZ156463.1"/>
</dbReference>
<keyword evidence="1" id="KW-0812">Transmembrane</keyword>
<evidence type="ECO:0000313" key="2">
    <source>
        <dbReference type="EMBL" id="NYT26992.1"/>
    </source>
</evidence>
<dbReference type="EMBL" id="JACCHT010000001">
    <property type="protein sequence ID" value="NYT26992.1"/>
    <property type="molecule type" value="Genomic_DNA"/>
</dbReference>
<feature type="transmembrane region" description="Helical" evidence="1">
    <location>
        <begin position="15"/>
        <end position="38"/>
    </location>
</feature>
<name>A0A853F004_9GAMM</name>